<feature type="transmembrane region" description="Helical" evidence="6">
    <location>
        <begin position="287"/>
        <end position="310"/>
    </location>
</feature>
<feature type="transmembrane region" description="Helical" evidence="6">
    <location>
        <begin position="182"/>
        <end position="201"/>
    </location>
</feature>
<dbReference type="InterPro" id="IPR036259">
    <property type="entry name" value="MFS_trans_sf"/>
</dbReference>
<evidence type="ECO:0008006" key="9">
    <source>
        <dbReference type="Google" id="ProtNLM"/>
    </source>
</evidence>
<feature type="transmembrane region" description="Helical" evidence="6">
    <location>
        <begin position="407"/>
        <end position="425"/>
    </location>
</feature>
<keyword evidence="8" id="KW-1185">Reference proteome</keyword>
<feature type="transmembrane region" description="Helical" evidence="6">
    <location>
        <begin position="375"/>
        <end position="395"/>
    </location>
</feature>
<comment type="caution">
    <text evidence="7">The sequence shown here is derived from an EMBL/GenBank/DDBJ whole genome shotgun (WGS) entry which is preliminary data.</text>
</comment>
<organism evidence="7 8">
    <name type="scientific">Zasmidium cellare</name>
    <name type="common">Wine cellar mold</name>
    <name type="synonym">Racodium cellare</name>
    <dbReference type="NCBI Taxonomy" id="395010"/>
    <lineage>
        <taxon>Eukaryota</taxon>
        <taxon>Fungi</taxon>
        <taxon>Dikarya</taxon>
        <taxon>Ascomycota</taxon>
        <taxon>Pezizomycotina</taxon>
        <taxon>Dothideomycetes</taxon>
        <taxon>Dothideomycetidae</taxon>
        <taxon>Mycosphaerellales</taxon>
        <taxon>Mycosphaerellaceae</taxon>
        <taxon>Zasmidium</taxon>
    </lineage>
</organism>
<feature type="transmembrane region" description="Helical" evidence="6">
    <location>
        <begin position="119"/>
        <end position="143"/>
    </location>
</feature>
<evidence type="ECO:0000256" key="6">
    <source>
        <dbReference type="SAM" id="Phobius"/>
    </source>
</evidence>
<evidence type="ECO:0000313" key="7">
    <source>
        <dbReference type="EMBL" id="KAK4500393.1"/>
    </source>
</evidence>
<keyword evidence="5 6" id="KW-0472">Membrane</keyword>
<dbReference type="InterPro" id="IPR011701">
    <property type="entry name" value="MFS"/>
</dbReference>
<feature type="transmembrane region" description="Helical" evidence="6">
    <location>
        <begin position="149"/>
        <end position="170"/>
    </location>
</feature>
<dbReference type="PANTHER" id="PTHR43791">
    <property type="entry name" value="PERMEASE-RELATED"/>
    <property type="match status" value="1"/>
</dbReference>
<protein>
    <recommendedName>
        <fullName evidence="9">Major facilitator superfamily (MFS) profile domain-containing protein</fullName>
    </recommendedName>
</protein>
<evidence type="ECO:0000256" key="4">
    <source>
        <dbReference type="ARBA" id="ARBA00022989"/>
    </source>
</evidence>
<evidence type="ECO:0000256" key="2">
    <source>
        <dbReference type="ARBA" id="ARBA00022448"/>
    </source>
</evidence>
<keyword evidence="2" id="KW-0813">Transport</keyword>
<dbReference type="SUPFAM" id="SSF103473">
    <property type="entry name" value="MFS general substrate transporter"/>
    <property type="match status" value="1"/>
</dbReference>
<evidence type="ECO:0000256" key="5">
    <source>
        <dbReference type="ARBA" id="ARBA00023136"/>
    </source>
</evidence>
<dbReference type="PANTHER" id="PTHR43791:SF54">
    <property type="entry name" value="MAJOR FACILITATOR SUPERFAMILY (MFS) PROFILE DOMAIN-CONTAINING PROTEIN-RELATED"/>
    <property type="match status" value="1"/>
</dbReference>
<dbReference type="Proteomes" id="UP001305779">
    <property type="component" value="Unassembled WGS sequence"/>
</dbReference>
<name>A0ABR0EH36_ZASCE</name>
<dbReference type="Gene3D" id="1.20.1250.20">
    <property type="entry name" value="MFS general substrate transporter like domains"/>
    <property type="match status" value="2"/>
</dbReference>
<evidence type="ECO:0000313" key="8">
    <source>
        <dbReference type="Proteomes" id="UP001305779"/>
    </source>
</evidence>
<keyword evidence="3 6" id="KW-0812">Transmembrane</keyword>
<comment type="subcellular location">
    <subcellularLocation>
        <location evidence="1">Membrane</location>
        <topology evidence="1">Multi-pass membrane protein</topology>
    </subcellularLocation>
</comment>
<reference evidence="7 8" key="1">
    <citation type="journal article" date="2023" name="G3 (Bethesda)">
        <title>A chromosome-level genome assembly of Zasmidium syzygii isolated from banana leaves.</title>
        <authorList>
            <person name="van Westerhoven A.C."/>
            <person name="Mehrabi R."/>
            <person name="Talebi R."/>
            <person name="Steentjes M.B.F."/>
            <person name="Corcolon B."/>
            <person name="Chong P.A."/>
            <person name="Kema G.H.J."/>
            <person name="Seidl M.F."/>
        </authorList>
    </citation>
    <scope>NUCLEOTIDE SEQUENCE [LARGE SCALE GENOMIC DNA]</scope>
    <source>
        <strain evidence="7 8">P124</strain>
    </source>
</reference>
<feature type="transmembrane region" description="Helical" evidence="6">
    <location>
        <begin position="322"/>
        <end position="342"/>
    </location>
</feature>
<evidence type="ECO:0000256" key="1">
    <source>
        <dbReference type="ARBA" id="ARBA00004141"/>
    </source>
</evidence>
<keyword evidence="4 6" id="KW-1133">Transmembrane helix</keyword>
<dbReference type="EMBL" id="JAXOVC010000006">
    <property type="protein sequence ID" value="KAK4500393.1"/>
    <property type="molecule type" value="Genomic_DNA"/>
</dbReference>
<evidence type="ECO:0000256" key="3">
    <source>
        <dbReference type="ARBA" id="ARBA00022692"/>
    </source>
</evidence>
<feature type="transmembrane region" description="Helical" evidence="6">
    <location>
        <begin position="90"/>
        <end position="110"/>
    </location>
</feature>
<feature type="transmembrane region" description="Helical" evidence="6">
    <location>
        <begin position="213"/>
        <end position="233"/>
    </location>
</feature>
<proteinExistence type="predicted"/>
<feature type="transmembrane region" description="Helical" evidence="6">
    <location>
        <begin position="445"/>
        <end position="465"/>
    </location>
</feature>
<sequence length="494" mass="54820">MNPHPSTEEKTFKDPASLSVDAVSVENGRADISTGDKTLNRSLLLKRDLILLPSVGLLYMIMFLDRTNIANAKIEGLVEGLNMPSNGYNTALWIFYIPFILAEVPSNLILNQGKIPPNYFLGGMTCILGVLGMCQGLTASYAGLLALRFLMGALEAALPAGAAYMISIYYTKKEAAVRFAAFFNFALLGPFFSGLLAYAIVNLDGTGGYEGWRWIFIIEGLMTVFFGLLALTFTPNFPEKAQRWFLKPHEREYLVAKLKASRGLEDKGSAADDVSIWKVLVDWRIHIFTLCFFCCDITASSISAFMTSILKELGWTSSRAQVMTMPVWGAGIFFTFLVTWTASKVNFRAPFVLVSICCQLVGWAIMVAYVEAPGVRYAALFFMSIGTFPQMPLLMTWLSNNLRGRKYLAVGMAWQVGFGNCANFVSSNVFIAGQAPRYRTGFANGLGWTCSGFALVCFTTLLLFLKNKRRASQLSRLSVDEKEREEQVSFKFLL</sequence>
<gene>
    <name evidence="7" type="ORF">PRZ48_008582</name>
</gene>
<feature type="transmembrane region" description="Helical" evidence="6">
    <location>
        <begin position="349"/>
        <end position="369"/>
    </location>
</feature>
<accession>A0ABR0EH36</accession>
<dbReference type="Pfam" id="PF07690">
    <property type="entry name" value="MFS_1"/>
    <property type="match status" value="1"/>
</dbReference>